<evidence type="ECO:0000256" key="1">
    <source>
        <dbReference type="ARBA" id="ARBA00004413"/>
    </source>
</evidence>
<evidence type="ECO:0000256" key="5">
    <source>
        <dbReference type="ARBA" id="ARBA00022475"/>
    </source>
</evidence>
<dbReference type="InterPro" id="IPR052570">
    <property type="entry name" value="FliJ"/>
</dbReference>
<dbReference type="GO" id="GO:0071973">
    <property type="term" value="P:bacterial-type flagellum-dependent cell motility"/>
    <property type="evidence" value="ECO:0007669"/>
    <property type="project" value="InterPro"/>
</dbReference>
<organism evidence="11 12">
    <name type="scientific">Buchnera aphidicola subsp. Schlechtendalia chinensis</name>
    <dbReference type="NCBI Taxonomy" id="118110"/>
    <lineage>
        <taxon>Bacteria</taxon>
        <taxon>Pseudomonadati</taxon>
        <taxon>Pseudomonadota</taxon>
        <taxon>Gammaproteobacteria</taxon>
        <taxon>Enterobacterales</taxon>
        <taxon>Erwiniaceae</taxon>
        <taxon>Buchnera</taxon>
    </lineage>
</organism>
<evidence type="ECO:0000256" key="8">
    <source>
        <dbReference type="ARBA" id="ARBA00022927"/>
    </source>
</evidence>
<keyword evidence="10" id="KW-1006">Bacterial flagellum protein export</keyword>
<keyword evidence="8" id="KW-0653">Protein transport</keyword>
<evidence type="ECO:0000256" key="6">
    <source>
        <dbReference type="ARBA" id="ARBA00022500"/>
    </source>
</evidence>
<gene>
    <name evidence="11" type="ORF">XW81_00355</name>
</gene>
<dbReference type="InterPro" id="IPR012823">
    <property type="entry name" value="Flagell_FliJ"/>
</dbReference>
<proteinExistence type="inferred from homology"/>
<sequence length="117" mass="14504">MNKDKIQDRVDILSKYKEEYLSKLNVKVSDGIFGFELKNYDYFITSLIHDISNQIEAIKKFEKQYKTYFLLWRDNQYRLKIWEIMSKKLLNYDFMMLQLEEQNQIDEYVQKSCFKRR</sequence>
<dbReference type="AlphaFoldDB" id="A0A172WD45"/>
<dbReference type="EMBL" id="CP011299">
    <property type="protein sequence ID" value="ANF16886.1"/>
    <property type="molecule type" value="Genomic_DNA"/>
</dbReference>
<dbReference type="GO" id="GO:0005886">
    <property type="term" value="C:plasma membrane"/>
    <property type="evidence" value="ECO:0007669"/>
    <property type="project" value="UniProtKB-SubCell"/>
</dbReference>
<evidence type="ECO:0000256" key="4">
    <source>
        <dbReference type="ARBA" id="ARBA00022448"/>
    </source>
</evidence>
<dbReference type="Proteomes" id="UP000077654">
    <property type="component" value="Chromosome"/>
</dbReference>
<comment type="subcellular location">
    <subcellularLocation>
        <location evidence="1">Cell membrane</location>
        <topology evidence="1">Peripheral membrane protein</topology>
        <orientation evidence="1">Cytoplasmic side</orientation>
    </subcellularLocation>
</comment>
<reference evidence="11 12" key="1">
    <citation type="submission" date="2015-04" db="EMBL/GenBank/DDBJ databases">
        <title>Buchnera aphidicola assembly.</title>
        <authorList>
            <person name="Zhang Y."/>
        </authorList>
    </citation>
    <scope>NUCLEOTIDE SEQUENCE [LARGE SCALE GENOMIC DNA]</scope>
    <source>
        <strain evidence="11 12">SC</strain>
    </source>
</reference>
<evidence type="ECO:0000256" key="9">
    <source>
        <dbReference type="ARBA" id="ARBA00023136"/>
    </source>
</evidence>
<dbReference type="GO" id="GO:0015031">
    <property type="term" value="P:protein transport"/>
    <property type="evidence" value="ECO:0007669"/>
    <property type="project" value="UniProtKB-KW"/>
</dbReference>
<evidence type="ECO:0000256" key="7">
    <source>
        <dbReference type="ARBA" id="ARBA00022795"/>
    </source>
</evidence>
<dbReference type="GO" id="GO:0009288">
    <property type="term" value="C:bacterial-type flagellum"/>
    <property type="evidence" value="ECO:0007669"/>
    <property type="project" value="InterPro"/>
</dbReference>
<keyword evidence="9" id="KW-0472">Membrane</keyword>
<comment type="similarity">
    <text evidence="2">Belongs to the FliJ family.</text>
</comment>
<dbReference type="InterPro" id="IPR053716">
    <property type="entry name" value="Flag_assembly_chemotaxis_eff"/>
</dbReference>
<evidence type="ECO:0000256" key="3">
    <source>
        <dbReference type="ARBA" id="ARBA00020392"/>
    </source>
</evidence>
<dbReference type="GO" id="GO:0044781">
    <property type="term" value="P:bacterial-type flagellum organization"/>
    <property type="evidence" value="ECO:0007669"/>
    <property type="project" value="UniProtKB-KW"/>
</dbReference>
<dbReference type="Gene3D" id="1.10.287.1700">
    <property type="match status" value="1"/>
</dbReference>
<accession>A0A172WD45</accession>
<keyword evidence="12" id="KW-1185">Reference proteome</keyword>
<evidence type="ECO:0000313" key="11">
    <source>
        <dbReference type="EMBL" id="ANF16886.1"/>
    </source>
</evidence>
<dbReference type="PATRIC" id="fig|118110.3.peg.64"/>
<dbReference type="PANTHER" id="PTHR38786">
    <property type="entry name" value="FLAGELLAR FLIJ PROTEIN"/>
    <property type="match status" value="1"/>
</dbReference>
<keyword evidence="5" id="KW-1003">Cell membrane</keyword>
<evidence type="ECO:0000313" key="12">
    <source>
        <dbReference type="Proteomes" id="UP000077654"/>
    </source>
</evidence>
<keyword evidence="4" id="KW-0813">Transport</keyword>
<evidence type="ECO:0000256" key="10">
    <source>
        <dbReference type="ARBA" id="ARBA00023225"/>
    </source>
</evidence>
<dbReference type="GO" id="GO:0006935">
    <property type="term" value="P:chemotaxis"/>
    <property type="evidence" value="ECO:0007669"/>
    <property type="project" value="UniProtKB-KW"/>
</dbReference>
<protein>
    <recommendedName>
        <fullName evidence="3">Flagellar FliJ protein</fullName>
    </recommendedName>
</protein>
<dbReference type="Pfam" id="PF02050">
    <property type="entry name" value="FliJ"/>
    <property type="match status" value="1"/>
</dbReference>
<dbReference type="PANTHER" id="PTHR38786:SF1">
    <property type="entry name" value="FLAGELLAR FLIJ PROTEIN"/>
    <property type="match status" value="1"/>
</dbReference>
<evidence type="ECO:0000256" key="2">
    <source>
        <dbReference type="ARBA" id="ARBA00010004"/>
    </source>
</evidence>
<keyword evidence="6" id="KW-0145">Chemotaxis</keyword>
<keyword evidence="7" id="KW-1005">Bacterial flagellum biogenesis</keyword>
<name>A0A172WD45_BUCSC</name>
<dbReference type="STRING" id="118110.XW81_00355"/>